<protein>
    <recommendedName>
        <fullName evidence="2">Uridine phosphorylase</fullName>
        <ecNumber evidence="1">2.4.2.3</ecNumber>
    </recommendedName>
</protein>
<dbReference type="GO" id="GO:0004731">
    <property type="term" value="F:purine-nucleoside phosphorylase activity"/>
    <property type="evidence" value="ECO:0007669"/>
    <property type="project" value="TreeGrafter"/>
</dbReference>
<dbReference type="PANTHER" id="PTHR43691:SF11">
    <property type="entry name" value="FI09636P-RELATED"/>
    <property type="match status" value="1"/>
</dbReference>
<reference evidence="5 6" key="1">
    <citation type="submission" date="2019-03" db="EMBL/GenBank/DDBJ databases">
        <title>Single cell metagenomics reveals metabolic interactions within the superorganism composed of flagellate Streblomastix strix and complex community of Bacteroidetes bacteria on its surface.</title>
        <authorList>
            <person name="Treitli S.C."/>
            <person name="Kolisko M."/>
            <person name="Husnik F."/>
            <person name="Keeling P."/>
            <person name="Hampl V."/>
        </authorList>
    </citation>
    <scope>NUCLEOTIDE SEQUENCE [LARGE SCALE GENOMIC DNA]</scope>
    <source>
        <strain evidence="5">St1</strain>
    </source>
</reference>
<evidence type="ECO:0000313" key="5">
    <source>
        <dbReference type="EMBL" id="KAA6301936.1"/>
    </source>
</evidence>
<evidence type="ECO:0000259" key="4">
    <source>
        <dbReference type="Pfam" id="PF01048"/>
    </source>
</evidence>
<keyword evidence="5" id="KW-0328">Glycosyltransferase</keyword>
<dbReference type="AlphaFoldDB" id="A0A5M8P0R4"/>
<dbReference type="Proteomes" id="UP000324575">
    <property type="component" value="Unassembled WGS sequence"/>
</dbReference>
<dbReference type="PANTHER" id="PTHR43691">
    <property type="entry name" value="URIDINE PHOSPHORYLASE"/>
    <property type="match status" value="1"/>
</dbReference>
<evidence type="ECO:0000313" key="6">
    <source>
        <dbReference type="Proteomes" id="UP000324575"/>
    </source>
</evidence>
<dbReference type="Gene3D" id="3.40.50.1580">
    <property type="entry name" value="Nucleoside phosphorylase domain"/>
    <property type="match status" value="1"/>
</dbReference>
<dbReference type="SUPFAM" id="SSF53167">
    <property type="entry name" value="Purine and uridine phosphorylases"/>
    <property type="match status" value="1"/>
</dbReference>
<dbReference type="InterPro" id="IPR035994">
    <property type="entry name" value="Nucleoside_phosphorylase_sf"/>
</dbReference>
<feature type="domain" description="Nucleoside phosphorylase" evidence="4">
    <location>
        <begin position="31"/>
        <end position="262"/>
    </location>
</feature>
<evidence type="ECO:0000256" key="2">
    <source>
        <dbReference type="ARBA" id="ARBA00021980"/>
    </source>
</evidence>
<dbReference type="Pfam" id="PF01048">
    <property type="entry name" value="PNP_UDP_1"/>
    <property type="match status" value="1"/>
</dbReference>
<dbReference type="CDD" id="cd00436">
    <property type="entry name" value="UP_TbUP-like"/>
    <property type="match status" value="1"/>
</dbReference>
<dbReference type="EMBL" id="SNRX01000012">
    <property type="protein sequence ID" value="KAA6301936.1"/>
    <property type="molecule type" value="Genomic_DNA"/>
</dbReference>
<organism evidence="5 6">
    <name type="scientific">Candidatus Ordinivivax streblomastigis</name>
    <dbReference type="NCBI Taxonomy" id="2540710"/>
    <lineage>
        <taxon>Bacteria</taxon>
        <taxon>Pseudomonadati</taxon>
        <taxon>Bacteroidota</taxon>
        <taxon>Bacteroidia</taxon>
        <taxon>Bacteroidales</taxon>
        <taxon>Candidatus Ordinivivax</taxon>
    </lineage>
</organism>
<name>A0A5M8P0R4_9BACT</name>
<dbReference type="InterPro" id="IPR000845">
    <property type="entry name" value="Nucleoside_phosphorylase_d"/>
</dbReference>
<comment type="catalytic activity">
    <reaction evidence="3">
        <text>uridine + phosphate = alpha-D-ribose 1-phosphate + uracil</text>
        <dbReference type="Rhea" id="RHEA:24388"/>
        <dbReference type="ChEBI" id="CHEBI:16704"/>
        <dbReference type="ChEBI" id="CHEBI:17568"/>
        <dbReference type="ChEBI" id="CHEBI:43474"/>
        <dbReference type="ChEBI" id="CHEBI:57720"/>
        <dbReference type="EC" id="2.4.2.3"/>
    </reaction>
</comment>
<keyword evidence="5" id="KW-0808">Transferase</keyword>
<evidence type="ECO:0000256" key="1">
    <source>
        <dbReference type="ARBA" id="ARBA00011888"/>
    </source>
</evidence>
<dbReference type="GO" id="GO:0005829">
    <property type="term" value="C:cytosol"/>
    <property type="evidence" value="ECO:0007669"/>
    <property type="project" value="TreeGrafter"/>
</dbReference>
<gene>
    <name evidence="5" type="ORF">EZS26_001939</name>
</gene>
<proteinExistence type="predicted"/>
<dbReference type="GO" id="GO:0006152">
    <property type="term" value="P:purine nucleoside catabolic process"/>
    <property type="evidence" value="ECO:0007669"/>
    <property type="project" value="TreeGrafter"/>
</dbReference>
<accession>A0A5M8P0R4</accession>
<dbReference type="GO" id="GO:0004850">
    <property type="term" value="F:uridine phosphorylase activity"/>
    <property type="evidence" value="ECO:0007669"/>
    <property type="project" value="UniProtKB-EC"/>
</dbReference>
<comment type="caution">
    <text evidence="5">The sequence shown here is derived from an EMBL/GenBank/DDBJ whole genome shotgun (WGS) entry which is preliminary data.</text>
</comment>
<evidence type="ECO:0000256" key="3">
    <source>
        <dbReference type="ARBA" id="ARBA00048447"/>
    </source>
</evidence>
<sequence length="288" mass="31812">MRKISPDQLPINADGSVFHLHLRPEQLADKVVMMGDPERVGTVAAYFDSIEFDRQSREFRTITGSYKGKRITALSHGIGCDNLDIVMNELDALVNIDLQAREVKPDFHPLTLVRIGTSGGLQPFAPIGSYVASEISMGMDGLLYFYEGGDALSDADLTETFVNHTNWNVFLATPYFVHSDKELLTRIGFDMIKGITISAGGFYGPQGRHVRLGLESPEQNELLESFEYQGLKICNYEMESAALAGLANLMGHKAMTACLIIAGRYSGQMNTDYKASFENLITAVLDRI</sequence>
<dbReference type="EC" id="2.4.2.3" evidence="1"/>